<sequence length="260" mass="29116">MQSAHDYCLFIKTMDSGLLALLVYVDDILLIGPSLEKFRLSNAIYVIYSPLKILGCPSKGLFLPALNSFTLKAYSDVDWTSCPDSRRSLTGFTYFLEPLLFLGKQRSKLQSLVPLLKPSIAAWLSSFVRFVGFPFSFVILEFPCRFQLCSIVIIRLPCTLPQIQFSTTVSNILRLIVMLEMLIRRVSFLCPQFRAARECFHEGASSARFFFLNFQAGSGVACPQSRLWGTNEIGSAGAAMIELKDEVAAHRTEDVAPEND</sequence>
<reference evidence="1" key="1">
    <citation type="submission" date="2020-06" db="EMBL/GenBank/DDBJ databases">
        <authorList>
            <person name="Li T."/>
            <person name="Hu X."/>
            <person name="Zhang T."/>
            <person name="Song X."/>
            <person name="Zhang H."/>
            <person name="Dai N."/>
            <person name="Sheng W."/>
            <person name="Hou X."/>
            <person name="Wei L."/>
        </authorList>
    </citation>
    <scope>NUCLEOTIDE SEQUENCE</scope>
    <source>
        <strain evidence="1">G02</strain>
        <tissue evidence="1">Leaf</tissue>
    </source>
</reference>
<proteinExistence type="predicted"/>
<dbReference type="EMBL" id="JACGWJ010000031">
    <property type="protein sequence ID" value="KAL0298665.1"/>
    <property type="molecule type" value="Genomic_DNA"/>
</dbReference>
<gene>
    <name evidence="1" type="ORF">Sradi_6526300</name>
</gene>
<organism evidence="1">
    <name type="scientific">Sesamum radiatum</name>
    <name type="common">Black benniseed</name>
    <dbReference type="NCBI Taxonomy" id="300843"/>
    <lineage>
        <taxon>Eukaryota</taxon>
        <taxon>Viridiplantae</taxon>
        <taxon>Streptophyta</taxon>
        <taxon>Embryophyta</taxon>
        <taxon>Tracheophyta</taxon>
        <taxon>Spermatophyta</taxon>
        <taxon>Magnoliopsida</taxon>
        <taxon>eudicotyledons</taxon>
        <taxon>Gunneridae</taxon>
        <taxon>Pentapetalae</taxon>
        <taxon>asterids</taxon>
        <taxon>lamiids</taxon>
        <taxon>Lamiales</taxon>
        <taxon>Pedaliaceae</taxon>
        <taxon>Sesamum</taxon>
    </lineage>
</organism>
<reference evidence="1" key="2">
    <citation type="journal article" date="2024" name="Plant">
        <title>Genomic evolution and insights into agronomic trait innovations of Sesamum species.</title>
        <authorList>
            <person name="Miao H."/>
            <person name="Wang L."/>
            <person name="Qu L."/>
            <person name="Liu H."/>
            <person name="Sun Y."/>
            <person name="Le M."/>
            <person name="Wang Q."/>
            <person name="Wei S."/>
            <person name="Zheng Y."/>
            <person name="Lin W."/>
            <person name="Duan Y."/>
            <person name="Cao H."/>
            <person name="Xiong S."/>
            <person name="Wang X."/>
            <person name="Wei L."/>
            <person name="Li C."/>
            <person name="Ma Q."/>
            <person name="Ju M."/>
            <person name="Zhao R."/>
            <person name="Li G."/>
            <person name="Mu C."/>
            <person name="Tian Q."/>
            <person name="Mei H."/>
            <person name="Zhang T."/>
            <person name="Gao T."/>
            <person name="Zhang H."/>
        </authorList>
    </citation>
    <scope>NUCLEOTIDE SEQUENCE</scope>
    <source>
        <strain evidence="1">G02</strain>
    </source>
</reference>
<accession>A0AAW2JWC4</accession>
<comment type="caution">
    <text evidence="1">The sequence shown here is derived from an EMBL/GenBank/DDBJ whole genome shotgun (WGS) entry which is preliminary data.</text>
</comment>
<name>A0AAW2JWC4_SESRA</name>
<dbReference type="AlphaFoldDB" id="A0AAW2JWC4"/>
<evidence type="ECO:0000313" key="1">
    <source>
        <dbReference type="EMBL" id="KAL0298665.1"/>
    </source>
</evidence>
<protein>
    <submittedName>
        <fullName evidence="1">Mitochondrial protein</fullName>
    </submittedName>
</protein>